<proteinExistence type="predicted"/>
<gene>
    <name evidence="2" type="ORF">rkp3_015</name>
</gene>
<name>Q071E4_SINFN</name>
<dbReference type="EMBL" id="DQ341105">
    <property type="protein sequence ID" value="ABD15248.1"/>
    <property type="molecule type" value="Genomic_DNA"/>
</dbReference>
<keyword evidence="1" id="KW-0812">Transmembrane</keyword>
<evidence type="ECO:0000256" key="1">
    <source>
        <dbReference type="SAM" id="Phobius"/>
    </source>
</evidence>
<keyword evidence="1" id="KW-0472">Membrane</keyword>
<protein>
    <submittedName>
        <fullName evidence="2">Uncharacterized protein</fullName>
    </submittedName>
</protein>
<accession>Q071E4</accession>
<sequence length="215" mass="24159">MKQLEVRQGRIFPTTEAVREMFVAYGGQESIASDYDIYVLVGMGFGLVPLMALFAKHRPLHFYSAAGDTHLISDTLLDEARQTLIEGSPAIKCLDLVKKIAGDTPIFMVPNPFPSADITERQSTSYWLDENLLDDCNRYLDRAISRLTGVNYIPQPEATLASTYLTKSHYAKEARLLKARWTRPTNDGDPYHMNSAYGIDVLRFLFDLAGIKSSE</sequence>
<feature type="transmembrane region" description="Helical" evidence="1">
    <location>
        <begin position="37"/>
        <end position="55"/>
    </location>
</feature>
<dbReference type="AlphaFoldDB" id="Q071E4"/>
<reference evidence="2" key="1">
    <citation type="journal article" date="2006" name="J. Biol. Chem.">
        <title>Structural characterization of a K-antigen capsular polysaccharide essential for normal symbiotic infection in Rhizobium sp. NGR234: deletion of the rkpMNO locus prevents synthesis of 5,7-diacetamido-3,5,7,9-tetradeoxy-non-2-ulosonic acid.</title>
        <authorList>
            <person name="Le Quere A.J.-L."/>
            <person name="Deakin W.J."/>
            <person name="Schmeisser C."/>
            <person name="Carlson R.W."/>
            <person name="Streit W.R."/>
            <person name="Broughton W.J."/>
            <person name="Forsberg L.S."/>
        </authorList>
    </citation>
    <scope>NUCLEOTIDE SEQUENCE</scope>
    <source>
        <strain evidence="2">NGR234</strain>
    </source>
</reference>
<organism evidence="2">
    <name type="scientific">Sinorhizobium fredii (strain NBRC 101917 / NGR234)</name>
    <dbReference type="NCBI Taxonomy" id="394"/>
    <lineage>
        <taxon>Bacteria</taxon>
        <taxon>Pseudomonadati</taxon>
        <taxon>Pseudomonadota</taxon>
        <taxon>Alphaproteobacteria</taxon>
        <taxon>Hyphomicrobiales</taxon>
        <taxon>Rhizobiaceae</taxon>
        <taxon>Sinorhizobium/Ensifer group</taxon>
        <taxon>Sinorhizobium</taxon>
    </lineage>
</organism>
<keyword evidence="1" id="KW-1133">Transmembrane helix</keyword>
<evidence type="ECO:0000313" key="2">
    <source>
        <dbReference type="EMBL" id="ABD15248.1"/>
    </source>
</evidence>